<protein>
    <submittedName>
        <fullName evidence="1">Uncharacterized protein</fullName>
    </submittedName>
</protein>
<sequence length="63" mass="7015">MPNFVCVFRDLPNLASASSNFKPLYLPGILPLNLSVDQQICRTFLAKPALQKPDAEFTKPPQL</sequence>
<dbReference type="Proteomes" id="UP000003082">
    <property type="component" value="Unassembled WGS sequence"/>
</dbReference>
<dbReference type="AlphaFoldDB" id="B9D4P4"/>
<comment type="caution">
    <text evidence="1">The sequence shown here is derived from an EMBL/GenBank/DDBJ whole genome shotgun (WGS) entry which is preliminary data.</text>
</comment>
<reference evidence="1 2" key="1">
    <citation type="submission" date="2008-08" db="EMBL/GenBank/DDBJ databases">
        <authorList>
            <person name="Madupu R."/>
            <person name="Durkin A.S."/>
            <person name="Torralba M."/>
            <person name="Methe B."/>
            <person name="Sutton G.G."/>
            <person name="Strausberg R.L."/>
            <person name="Nelson K.E."/>
        </authorList>
    </citation>
    <scope>NUCLEOTIDE SEQUENCE [LARGE SCALE GENOMIC DNA]</scope>
    <source>
        <strain evidence="1 2">RM3267</strain>
    </source>
</reference>
<accession>B9D4P4</accession>
<dbReference type="EMBL" id="ACFU01000029">
    <property type="protein sequence ID" value="EEF13032.1"/>
    <property type="molecule type" value="Genomic_DNA"/>
</dbReference>
<evidence type="ECO:0000313" key="1">
    <source>
        <dbReference type="EMBL" id="EEF13032.1"/>
    </source>
</evidence>
<gene>
    <name evidence="1" type="ORF">CAMRE0001_3089</name>
</gene>
<keyword evidence="2" id="KW-1185">Reference proteome</keyword>
<dbReference type="STRING" id="553218.CAMRE0001_3089"/>
<proteinExistence type="predicted"/>
<name>B9D4P4_CAMRE</name>
<evidence type="ECO:0000313" key="2">
    <source>
        <dbReference type="Proteomes" id="UP000003082"/>
    </source>
</evidence>
<organism evidence="1 2">
    <name type="scientific">Campylobacter rectus RM3267</name>
    <dbReference type="NCBI Taxonomy" id="553218"/>
    <lineage>
        <taxon>Bacteria</taxon>
        <taxon>Pseudomonadati</taxon>
        <taxon>Campylobacterota</taxon>
        <taxon>Epsilonproteobacteria</taxon>
        <taxon>Campylobacterales</taxon>
        <taxon>Campylobacteraceae</taxon>
        <taxon>Campylobacter</taxon>
    </lineage>
</organism>